<dbReference type="InterPro" id="IPR008906">
    <property type="entry name" value="HATC_C_dom"/>
</dbReference>
<reference evidence="7 8" key="1">
    <citation type="journal article" date="2012" name="Science">
        <title>The Paleozoic origin of enzymatic lignin decomposition reconstructed from 31 fungal genomes.</title>
        <authorList>
            <person name="Floudas D."/>
            <person name="Binder M."/>
            <person name="Riley R."/>
            <person name="Barry K."/>
            <person name="Blanchette R.A."/>
            <person name="Henrissat B."/>
            <person name="Martinez A.T."/>
            <person name="Otillar R."/>
            <person name="Spatafora J.W."/>
            <person name="Yadav J.S."/>
            <person name="Aerts A."/>
            <person name="Benoit I."/>
            <person name="Boyd A."/>
            <person name="Carlson A."/>
            <person name="Copeland A."/>
            <person name="Coutinho P.M."/>
            <person name="de Vries R.P."/>
            <person name="Ferreira P."/>
            <person name="Findley K."/>
            <person name="Foster B."/>
            <person name="Gaskell J."/>
            <person name="Glotzer D."/>
            <person name="Gorecki P."/>
            <person name="Heitman J."/>
            <person name="Hesse C."/>
            <person name="Hori C."/>
            <person name="Igarashi K."/>
            <person name="Jurgens J.A."/>
            <person name="Kallen N."/>
            <person name="Kersten P."/>
            <person name="Kohler A."/>
            <person name="Kuees U."/>
            <person name="Kumar T.K.A."/>
            <person name="Kuo A."/>
            <person name="LaButti K."/>
            <person name="Larrondo L.F."/>
            <person name="Lindquist E."/>
            <person name="Ling A."/>
            <person name="Lombard V."/>
            <person name="Lucas S."/>
            <person name="Lundell T."/>
            <person name="Martin R."/>
            <person name="McLaughlin D.J."/>
            <person name="Morgenstern I."/>
            <person name="Morin E."/>
            <person name="Murat C."/>
            <person name="Nagy L.G."/>
            <person name="Nolan M."/>
            <person name="Ohm R.A."/>
            <person name="Patyshakuliyeva A."/>
            <person name="Rokas A."/>
            <person name="Ruiz-Duenas F.J."/>
            <person name="Sabat G."/>
            <person name="Salamov A."/>
            <person name="Samejima M."/>
            <person name="Schmutz J."/>
            <person name="Slot J.C."/>
            <person name="St John F."/>
            <person name="Stenlid J."/>
            <person name="Sun H."/>
            <person name="Sun S."/>
            <person name="Syed K."/>
            <person name="Tsang A."/>
            <person name="Wiebenga A."/>
            <person name="Young D."/>
            <person name="Pisabarro A."/>
            <person name="Eastwood D.C."/>
            <person name="Martin F."/>
            <person name="Cullen D."/>
            <person name="Grigoriev I.V."/>
            <person name="Hibbett D.S."/>
        </authorList>
    </citation>
    <scope>NUCLEOTIDE SEQUENCE [LARGE SCALE GENOMIC DNA]</scope>
    <source>
        <strain evidence="7 8">MD-104</strain>
    </source>
</reference>
<dbReference type="GO" id="GO:0046983">
    <property type="term" value="F:protein dimerization activity"/>
    <property type="evidence" value="ECO:0007669"/>
    <property type="project" value="InterPro"/>
</dbReference>
<dbReference type="Pfam" id="PF05699">
    <property type="entry name" value="Dimer_Tnp_hAT"/>
    <property type="match status" value="1"/>
</dbReference>
<keyword evidence="5" id="KW-0539">Nucleus</keyword>
<feature type="domain" description="HAT C-terminal dimerisation" evidence="6">
    <location>
        <begin position="118"/>
        <end position="194"/>
    </location>
</feature>
<evidence type="ECO:0000313" key="8">
    <source>
        <dbReference type="Proteomes" id="UP000218811"/>
    </source>
</evidence>
<dbReference type="OrthoDB" id="2767002at2759"/>
<evidence type="ECO:0000256" key="2">
    <source>
        <dbReference type="ARBA" id="ARBA00022723"/>
    </source>
</evidence>
<dbReference type="GO" id="GO:0008270">
    <property type="term" value="F:zinc ion binding"/>
    <property type="evidence" value="ECO:0007669"/>
    <property type="project" value="UniProtKB-KW"/>
</dbReference>
<dbReference type="SUPFAM" id="SSF53098">
    <property type="entry name" value="Ribonuclease H-like"/>
    <property type="match status" value="1"/>
</dbReference>
<sequence length="210" mass="23733">MAQQPKFSPVLKGLHAGLAKIHKWYQATGQTDIYFVCLALDPSIKLEYIKRNWDQQRYNSGKSALDAVVIGFLVCQSRAQPDIDILPLRDKGYAGSWIRNSICSRLENEGKTRDPHRELRDYLNSPLEDVDDPIKWWGYHATQYPVLSRIARDYLSIQGSSVSSERAFSSGGRTGTKLRNRLTPETFEALQILKGSYHSGCIGARNNIDS</sequence>
<proteinExistence type="predicted"/>
<gene>
    <name evidence="7" type="ORF">WOLCODRAFT_80377</name>
</gene>
<dbReference type="GO" id="GO:0005634">
    <property type="term" value="C:nucleus"/>
    <property type="evidence" value="ECO:0007669"/>
    <property type="project" value="UniProtKB-SubCell"/>
</dbReference>
<name>A0A2H3J0V2_WOLCO</name>
<dbReference type="AlphaFoldDB" id="A0A2H3J0V2"/>
<evidence type="ECO:0000256" key="3">
    <source>
        <dbReference type="ARBA" id="ARBA00022771"/>
    </source>
</evidence>
<dbReference type="PANTHER" id="PTHR46481:SF10">
    <property type="entry name" value="ZINC FINGER BED DOMAIN-CONTAINING PROTEIN 39"/>
    <property type="match status" value="1"/>
</dbReference>
<dbReference type="Proteomes" id="UP000218811">
    <property type="component" value="Unassembled WGS sequence"/>
</dbReference>
<keyword evidence="3" id="KW-0863">Zinc-finger</keyword>
<evidence type="ECO:0000256" key="1">
    <source>
        <dbReference type="ARBA" id="ARBA00004123"/>
    </source>
</evidence>
<keyword evidence="2" id="KW-0479">Metal-binding</keyword>
<dbReference type="STRING" id="742152.A0A2H3J0V2"/>
<accession>A0A2H3J0V2</accession>
<comment type="subcellular location">
    <subcellularLocation>
        <location evidence="1">Nucleus</location>
    </subcellularLocation>
</comment>
<evidence type="ECO:0000256" key="5">
    <source>
        <dbReference type="ARBA" id="ARBA00023242"/>
    </source>
</evidence>
<dbReference type="InterPro" id="IPR012337">
    <property type="entry name" value="RNaseH-like_sf"/>
</dbReference>
<protein>
    <submittedName>
        <fullName evidence="7">HATC-domain-containing protein</fullName>
    </submittedName>
</protein>
<evidence type="ECO:0000256" key="4">
    <source>
        <dbReference type="ARBA" id="ARBA00022833"/>
    </source>
</evidence>
<keyword evidence="4" id="KW-0862">Zinc</keyword>
<dbReference type="OMA" id="PTIKLEY"/>
<dbReference type="PANTHER" id="PTHR46481">
    <property type="entry name" value="ZINC FINGER BED DOMAIN-CONTAINING PROTEIN 4"/>
    <property type="match status" value="1"/>
</dbReference>
<dbReference type="InterPro" id="IPR052035">
    <property type="entry name" value="ZnF_BED_domain_contain"/>
</dbReference>
<keyword evidence="8" id="KW-1185">Reference proteome</keyword>
<evidence type="ECO:0000313" key="7">
    <source>
        <dbReference type="EMBL" id="PCH35816.1"/>
    </source>
</evidence>
<dbReference type="EMBL" id="KB467854">
    <property type="protein sequence ID" value="PCH35816.1"/>
    <property type="molecule type" value="Genomic_DNA"/>
</dbReference>
<evidence type="ECO:0000259" key="6">
    <source>
        <dbReference type="Pfam" id="PF05699"/>
    </source>
</evidence>
<organism evidence="7 8">
    <name type="scientific">Wolfiporia cocos (strain MD-104)</name>
    <name type="common">Brown rot fungus</name>
    <dbReference type="NCBI Taxonomy" id="742152"/>
    <lineage>
        <taxon>Eukaryota</taxon>
        <taxon>Fungi</taxon>
        <taxon>Dikarya</taxon>
        <taxon>Basidiomycota</taxon>
        <taxon>Agaricomycotina</taxon>
        <taxon>Agaricomycetes</taxon>
        <taxon>Polyporales</taxon>
        <taxon>Phaeolaceae</taxon>
        <taxon>Wolfiporia</taxon>
    </lineage>
</organism>